<proteinExistence type="predicted"/>
<dbReference type="AlphaFoldDB" id="S6F4H2"/>
<reference evidence="1 2" key="1">
    <citation type="journal article" date="2013" name="Appl. Environ. Microbiol.">
        <title>The Carbohydrate Metabolism Signature of Lactococcus lactis Strain A12 Reveals Its Sourdough Ecosystem Origin.</title>
        <authorList>
            <person name="Passerini D."/>
            <person name="Coddeville M."/>
            <person name="Le Bourgeois P."/>
            <person name="Loubiere P."/>
            <person name="Ritzenthaler P."/>
            <person name="Fontagne-Faucher C."/>
            <person name="Daveran-Mingot M.L."/>
            <person name="Cocaign-Bousquet M."/>
        </authorList>
    </citation>
    <scope>NUCLEOTIDE SEQUENCE [LARGE SCALE GENOMIC DNA]</scope>
    <source>
        <strain evidence="1 2">A12</strain>
    </source>
</reference>
<comment type="caution">
    <text evidence="1">The sequence shown here is derived from an EMBL/GenBank/DDBJ whole genome shotgun (WGS) entry which is preliminary data.</text>
</comment>
<organism evidence="1 2">
    <name type="scientific">Lactococcus lactis subsp. lactis A12</name>
    <dbReference type="NCBI Taxonomy" id="1137134"/>
    <lineage>
        <taxon>Bacteria</taxon>
        <taxon>Bacillati</taxon>
        <taxon>Bacillota</taxon>
        <taxon>Bacilli</taxon>
        <taxon>Lactobacillales</taxon>
        <taxon>Streptococcaceae</taxon>
        <taxon>Lactococcus</taxon>
    </lineage>
</organism>
<evidence type="ECO:0000313" key="2">
    <source>
        <dbReference type="Proteomes" id="UP000015361"/>
    </source>
</evidence>
<gene>
    <name evidence="1" type="ORF">O9U_11025</name>
</gene>
<protein>
    <submittedName>
        <fullName evidence="1">Uncharacterized protein</fullName>
    </submittedName>
</protein>
<evidence type="ECO:0000313" key="1">
    <source>
        <dbReference type="EMBL" id="CDG03679.1"/>
    </source>
</evidence>
<sequence>MIGLNQNSREIYCEMESGIRNEKISHECNPARIYVGTTACRIGYVQLSLARAHRHRRYYKRHLVSACLSQIQEGLVVRT</sequence>
<dbReference type="Proteomes" id="UP000015361">
    <property type="component" value="Unassembled WGS sequence"/>
</dbReference>
<dbReference type="EMBL" id="CBLU010000005">
    <property type="protein sequence ID" value="CDG03679.1"/>
    <property type="molecule type" value="Genomic_DNA"/>
</dbReference>
<accession>S6F4H2</accession>
<name>S6F4H2_LACLL</name>